<dbReference type="EMBL" id="ML179146">
    <property type="protein sequence ID" value="THU97936.1"/>
    <property type="molecule type" value="Genomic_DNA"/>
</dbReference>
<dbReference type="AlphaFoldDB" id="A0A4S8M6M5"/>
<keyword evidence="2" id="KW-1185">Reference proteome</keyword>
<proteinExistence type="predicted"/>
<feature type="non-terminal residue" evidence="1">
    <location>
        <position position="87"/>
    </location>
</feature>
<evidence type="ECO:0008006" key="3">
    <source>
        <dbReference type="Google" id="ProtNLM"/>
    </source>
</evidence>
<organism evidence="1 2">
    <name type="scientific">Dendrothele bispora (strain CBS 962.96)</name>
    <dbReference type="NCBI Taxonomy" id="1314807"/>
    <lineage>
        <taxon>Eukaryota</taxon>
        <taxon>Fungi</taxon>
        <taxon>Dikarya</taxon>
        <taxon>Basidiomycota</taxon>
        <taxon>Agaricomycotina</taxon>
        <taxon>Agaricomycetes</taxon>
        <taxon>Agaricomycetidae</taxon>
        <taxon>Agaricales</taxon>
        <taxon>Agaricales incertae sedis</taxon>
        <taxon>Dendrothele</taxon>
    </lineage>
</organism>
<feature type="non-terminal residue" evidence="1">
    <location>
        <position position="1"/>
    </location>
</feature>
<evidence type="ECO:0000313" key="1">
    <source>
        <dbReference type="EMBL" id="THU97936.1"/>
    </source>
</evidence>
<accession>A0A4S8M6M5</accession>
<evidence type="ECO:0000313" key="2">
    <source>
        <dbReference type="Proteomes" id="UP000297245"/>
    </source>
</evidence>
<name>A0A4S8M6M5_DENBC</name>
<dbReference type="OrthoDB" id="2739948at2759"/>
<protein>
    <recommendedName>
        <fullName evidence="3">Fungal-type protein kinase domain-containing protein</fullName>
    </recommendedName>
</protein>
<sequence length="87" mass="9689">DPDPSTQLLNQLTTLAVPLFTHQFRNHIFLALIQGDTARLVRCDRSGAIVIGSFCYAQEPYPADFHCRFANATSNARGQDTTVHRLS</sequence>
<gene>
    <name evidence="1" type="ORF">K435DRAFT_607414</name>
</gene>
<reference evidence="1 2" key="1">
    <citation type="journal article" date="2019" name="Nat. Ecol. Evol.">
        <title>Megaphylogeny resolves global patterns of mushroom evolution.</title>
        <authorList>
            <person name="Varga T."/>
            <person name="Krizsan K."/>
            <person name="Foldi C."/>
            <person name="Dima B."/>
            <person name="Sanchez-Garcia M."/>
            <person name="Sanchez-Ramirez S."/>
            <person name="Szollosi G.J."/>
            <person name="Szarkandi J.G."/>
            <person name="Papp V."/>
            <person name="Albert L."/>
            <person name="Andreopoulos W."/>
            <person name="Angelini C."/>
            <person name="Antonin V."/>
            <person name="Barry K.W."/>
            <person name="Bougher N.L."/>
            <person name="Buchanan P."/>
            <person name="Buyck B."/>
            <person name="Bense V."/>
            <person name="Catcheside P."/>
            <person name="Chovatia M."/>
            <person name="Cooper J."/>
            <person name="Damon W."/>
            <person name="Desjardin D."/>
            <person name="Finy P."/>
            <person name="Geml J."/>
            <person name="Haridas S."/>
            <person name="Hughes K."/>
            <person name="Justo A."/>
            <person name="Karasinski D."/>
            <person name="Kautmanova I."/>
            <person name="Kiss B."/>
            <person name="Kocsube S."/>
            <person name="Kotiranta H."/>
            <person name="LaButti K.M."/>
            <person name="Lechner B.E."/>
            <person name="Liimatainen K."/>
            <person name="Lipzen A."/>
            <person name="Lukacs Z."/>
            <person name="Mihaltcheva S."/>
            <person name="Morgado L.N."/>
            <person name="Niskanen T."/>
            <person name="Noordeloos M.E."/>
            <person name="Ohm R.A."/>
            <person name="Ortiz-Santana B."/>
            <person name="Ovrebo C."/>
            <person name="Racz N."/>
            <person name="Riley R."/>
            <person name="Savchenko A."/>
            <person name="Shiryaev A."/>
            <person name="Soop K."/>
            <person name="Spirin V."/>
            <person name="Szebenyi C."/>
            <person name="Tomsovsky M."/>
            <person name="Tulloss R.E."/>
            <person name="Uehling J."/>
            <person name="Grigoriev I.V."/>
            <person name="Vagvolgyi C."/>
            <person name="Papp T."/>
            <person name="Martin F.M."/>
            <person name="Miettinen O."/>
            <person name="Hibbett D.S."/>
            <person name="Nagy L.G."/>
        </authorList>
    </citation>
    <scope>NUCLEOTIDE SEQUENCE [LARGE SCALE GENOMIC DNA]</scope>
    <source>
        <strain evidence="1 2">CBS 962.96</strain>
    </source>
</reference>
<dbReference type="Proteomes" id="UP000297245">
    <property type="component" value="Unassembled WGS sequence"/>
</dbReference>